<dbReference type="GeneID" id="14403746"/>
<reference evidence="1 2" key="1">
    <citation type="submission" date="2012-11" db="EMBL/GenBank/DDBJ databases">
        <title>FINISHED of Natronococcus occultus SP4, DSM 3396.</title>
        <authorList>
            <consortium name="DOE Joint Genome Institute"/>
            <person name="Eisen J."/>
            <person name="Huntemann M."/>
            <person name="Wei C.-L."/>
            <person name="Han J."/>
            <person name="Detter J.C."/>
            <person name="Han C."/>
            <person name="Tapia R."/>
            <person name="Chen A."/>
            <person name="Kyrpides N."/>
            <person name="Mavromatis K."/>
            <person name="Markowitz V."/>
            <person name="Szeto E."/>
            <person name="Ivanova N."/>
            <person name="Mikhailova N."/>
            <person name="Ovchinnikova G."/>
            <person name="Pagani I."/>
            <person name="Pati A."/>
            <person name="Goodwin L."/>
            <person name="Nordberg H.P."/>
            <person name="Cantor M.N."/>
            <person name="Hua S.X."/>
            <person name="Woyke T."/>
            <person name="Eisen J."/>
            <person name="Klenk H.-P."/>
            <person name="Klenk H.-P."/>
        </authorList>
    </citation>
    <scope>NUCLEOTIDE SEQUENCE [LARGE SCALE GENOMIC DNA]</scope>
    <source>
        <strain evidence="1 2">SP4</strain>
    </source>
</reference>
<dbReference type="AlphaFoldDB" id="L0K165"/>
<keyword evidence="2" id="KW-1185">Reference proteome</keyword>
<protein>
    <submittedName>
        <fullName evidence="1">Acetoacetate decarboxylase</fullName>
    </submittedName>
</protein>
<name>L0K165_9EURY</name>
<dbReference type="HOGENOM" id="CLU_965080_0_0_2"/>
<dbReference type="eggNOG" id="arCOG09106">
    <property type="taxonomic scope" value="Archaea"/>
</dbReference>
<dbReference type="STRING" id="694430.Natoc_2062"/>
<evidence type="ECO:0000313" key="1">
    <source>
        <dbReference type="EMBL" id="AGB37848.1"/>
    </source>
</evidence>
<sequence>MAPHTDDRGRRVLSTGHAVSLPLELSCTLGGVVVPARRARLEAVLPDELSSLTIAPRLGCVALVGIGYHRVGRDPGLEPYDEFAVIVPTVRGSRTDRPLAQLFDGEPGGYVHWLPVTTDASVALGRELWGYPKERAPITVTDGPQGFRVVVGDRDASEDAVRLEVSRPRATVSLRGTERSSFTRRDGELIRARMQLRGEISVGPPIGADVEIAPRLAARLGLWRRPLARLYGSRVRARLFEGESIAANNVDKGHA</sequence>
<dbReference type="InterPro" id="IPR010451">
    <property type="entry name" value="Acetoacetate_decarboxylase"/>
</dbReference>
<accession>L0K165</accession>
<dbReference type="OrthoDB" id="35899at2157"/>
<evidence type="ECO:0000313" key="2">
    <source>
        <dbReference type="Proteomes" id="UP000010878"/>
    </source>
</evidence>
<dbReference type="InterPro" id="IPR023375">
    <property type="entry name" value="ADC_dom_sf"/>
</dbReference>
<organism evidence="1 2">
    <name type="scientific">Natronococcus occultus SP4</name>
    <dbReference type="NCBI Taxonomy" id="694430"/>
    <lineage>
        <taxon>Archaea</taxon>
        <taxon>Methanobacteriati</taxon>
        <taxon>Methanobacteriota</taxon>
        <taxon>Stenosarchaea group</taxon>
        <taxon>Halobacteria</taxon>
        <taxon>Halobacteriales</taxon>
        <taxon>Natrialbaceae</taxon>
        <taxon>Natronococcus</taxon>
    </lineage>
</organism>
<dbReference type="KEGG" id="nou:Natoc_2062"/>
<dbReference type="GO" id="GO:0016829">
    <property type="term" value="F:lyase activity"/>
    <property type="evidence" value="ECO:0007669"/>
    <property type="project" value="InterPro"/>
</dbReference>
<dbReference type="RefSeq" id="WP_015321292.1">
    <property type="nucleotide sequence ID" value="NC_019974.1"/>
</dbReference>
<dbReference type="SUPFAM" id="SSF160104">
    <property type="entry name" value="Acetoacetate decarboxylase-like"/>
    <property type="match status" value="1"/>
</dbReference>
<proteinExistence type="predicted"/>
<gene>
    <name evidence="1" type="ORF">Natoc_2062</name>
</gene>
<dbReference type="EMBL" id="CP003929">
    <property type="protein sequence ID" value="AGB37848.1"/>
    <property type="molecule type" value="Genomic_DNA"/>
</dbReference>
<dbReference type="Proteomes" id="UP000010878">
    <property type="component" value="Chromosome"/>
</dbReference>
<dbReference type="Gene3D" id="2.40.400.10">
    <property type="entry name" value="Acetoacetate decarboxylase-like"/>
    <property type="match status" value="1"/>
</dbReference>
<dbReference type="Pfam" id="PF06314">
    <property type="entry name" value="ADC"/>
    <property type="match status" value="1"/>
</dbReference>